<dbReference type="Gene3D" id="2.170.270.10">
    <property type="entry name" value="SET domain"/>
    <property type="match status" value="1"/>
</dbReference>
<dbReference type="CDD" id="cd20071">
    <property type="entry name" value="SET_SMYD"/>
    <property type="match status" value="1"/>
</dbReference>
<dbReference type="InterPro" id="IPR001214">
    <property type="entry name" value="SET_dom"/>
</dbReference>
<dbReference type="GO" id="GO:0032259">
    <property type="term" value="P:methylation"/>
    <property type="evidence" value="ECO:0007669"/>
    <property type="project" value="UniProtKB-KW"/>
</dbReference>
<dbReference type="InParanoid" id="A0A316V4F1"/>
<gene>
    <name evidence="9" type="ORF">FA14DRAFT_162523</name>
</gene>
<evidence type="ECO:0000259" key="8">
    <source>
        <dbReference type="PROSITE" id="PS50280"/>
    </source>
</evidence>
<evidence type="ECO:0000256" key="7">
    <source>
        <dbReference type="SAM" id="MobiDB-lite"/>
    </source>
</evidence>
<keyword evidence="3" id="KW-0949">S-adenosyl-L-methionine</keyword>
<dbReference type="SUPFAM" id="SSF82199">
    <property type="entry name" value="SET domain"/>
    <property type="match status" value="1"/>
</dbReference>
<proteinExistence type="predicted"/>
<dbReference type="PROSITE" id="PS50280">
    <property type="entry name" value="SET"/>
    <property type="match status" value="1"/>
</dbReference>
<evidence type="ECO:0000313" key="10">
    <source>
        <dbReference type="Proteomes" id="UP000245771"/>
    </source>
</evidence>
<evidence type="ECO:0000313" key="9">
    <source>
        <dbReference type="EMBL" id="PWN32400.1"/>
    </source>
</evidence>
<dbReference type="Proteomes" id="UP000245771">
    <property type="component" value="Unassembled WGS sequence"/>
</dbReference>
<dbReference type="STRING" id="1280837.A0A316V4F1"/>
<accession>A0A316V4F1</accession>
<evidence type="ECO:0000256" key="4">
    <source>
        <dbReference type="ARBA" id="ARBA00042380"/>
    </source>
</evidence>
<name>A0A316V4F1_9BASI</name>
<dbReference type="RefSeq" id="XP_025352702.1">
    <property type="nucleotide sequence ID" value="XM_025499648.1"/>
</dbReference>
<dbReference type="EMBL" id="KZ819606">
    <property type="protein sequence ID" value="PWN32400.1"/>
    <property type="molecule type" value="Genomic_DNA"/>
</dbReference>
<keyword evidence="1" id="KW-0489">Methyltransferase</keyword>
<feature type="compositionally biased region" description="Basic and acidic residues" evidence="7">
    <location>
        <begin position="479"/>
        <end position="494"/>
    </location>
</feature>
<dbReference type="GO" id="GO:0042799">
    <property type="term" value="F:histone H4K20 methyltransferase activity"/>
    <property type="evidence" value="ECO:0007669"/>
    <property type="project" value="TreeGrafter"/>
</dbReference>
<evidence type="ECO:0000256" key="5">
    <source>
        <dbReference type="ARBA" id="ARBA00044528"/>
    </source>
</evidence>
<dbReference type="OrthoDB" id="438641at2759"/>
<keyword evidence="10" id="KW-1185">Reference proteome</keyword>
<sequence>MSVTEKEKQIPSEEQVVEASRIKLNELPTLGIAKLLAQLQTENQWSLSEKRLKTILVKANLRQSKPSTNGKQDDVPSHVPLSHLDASLNISDGIKAVYFDRIKGKGLIADRDFKEGQTIFNEDAFVASAPSQAMRQVEQGELCASCFAPLAGSLVVRCGQKDCESRFCTRLCQIRAQSAHHAILCPGLNPSIKPFNKFLSIQKWLSLAIVSKTLAKILLTHSNHAPASLNTSQNNKRTEEQPKSSLEEMMSHFDAFATVSELERRARNPGWEVERSAFLTSMQEAHSLLCKGLDPRIERKKWPLWRDFPVDVAERLFTWDNFVLLLGRANINTEAQGGMYLVHSHLNHSCLPNVSIRHPPSRHGVRQATKITALAKKDIRKGDELVITYQDPSLELSRRRMLLWREYMFGPCECQRCLDELNGMDEEEKKEMESGSWKVDVNEEQEIQKRKEHADMLNQLEKERKDKLRSEGKDVEDEKDMKGIEEELRTHLGF</sequence>
<dbReference type="GeneID" id="37021429"/>
<feature type="domain" description="SET" evidence="8">
    <location>
        <begin position="92"/>
        <end position="390"/>
    </location>
</feature>
<dbReference type="PANTHER" id="PTHR46402:SF2">
    <property type="entry name" value="HISTONE-LYSINE N-TRIMETHYLTRANSFERASE SMYD5"/>
    <property type="match status" value="1"/>
</dbReference>
<protein>
    <recommendedName>
        <fullName evidence="5">Histone-lysine N-methyltransferase SET5</fullName>
    </recommendedName>
    <alternativeName>
        <fullName evidence="4">SET domain-containing protein 5</fullName>
    </alternativeName>
</protein>
<feature type="compositionally biased region" description="Basic and acidic residues" evidence="7">
    <location>
        <begin position="446"/>
        <end position="473"/>
    </location>
</feature>
<organism evidence="9 10">
    <name type="scientific">Meira miltonrushii</name>
    <dbReference type="NCBI Taxonomy" id="1280837"/>
    <lineage>
        <taxon>Eukaryota</taxon>
        <taxon>Fungi</taxon>
        <taxon>Dikarya</taxon>
        <taxon>Basidiomycota</taxon>
        <taxon>Ustilaginomycotina</taxon>
        <taxon>Exobasidiomycetes</taxon>
        <taxon>Exobasidiales</taxon>
        <taxon>Brachybasidiaceae</taxon>
        <taxon>Meira</taxon>
    </lineage>
</organism>
<reference evidence="9 10" key="1">
    <citation type="journal article" date="2018" name="Mol. Biol. Evol.">
        <title>Broad Genomic Sampling Reveals a Smut Pathogenic Ancestry of the Fungal Clade Ustilaginomycotina.</title>
        <authorList>
            <person name="Kijpornyongpan T."/>
            <person name="Mondo S.J."/>
            <person name="Barry K."/>
            <person name="Sandor L."/>
            <person name="Lee J."/>
            <person name="Lipzen A."/>
            <person name="Pangilinan J."/>
            <person name="LaButti K."/>
            <person name="Hainaut M."/>
            <person name="Henrissat B."/>
            <person name="Grigoriev I.V."/>
            <person name="Spatafora J.W."/>
            <person name="Aime M.C."/>
        </authorList>
    </citation>
    <scope>NUCLEOTIDE SEQUENCE [LARGE SCALE GENOMIC DNA]</scope>
    <source>
        <strain evidence="9 10">MCA 3882</strain>
    </source>
</reference>
<dbReference type="GO" id="GO:0045814">
    <property type="term" value="P:negative regulation of gene expression, epigenetic"/>
    <property type="evidence" value="ECO:0007669"/>
    <property type="project" value="TreeGrafter"/>
</dbReference>
<feature type="region of interest" description="Disordered" evidence="7">
    <location>
        <begin position="445"/>
        <end position="494"/>
    </location>
</feature>
<evidence type="ECO:0000256" key="1">
    <source>
        <dbReference type="ARBA" id="ARBA00022603"/>
    </source>
</evidence>
<comment type="catalytic activity">
    <reaction evidence="6">
        <text>L-lysyl-[histone] + S-adenosyl-L-methionine = N(6)-methyl-L-lysyl-[histone] + S-adenosyl-L-homocysteine + H(+)</text>
        <dbReference type="Rhea" id="RHEA:10024"/>
        <dbReference type="Rhea" id="RHEA-COMP:9845"/>
        <dbReference type="Rhea" id="RHEA-COMP:9846"/>
        <dbReference type="ChEBI" id="CHEBI:15378"/>
        <dbReference type="ChEBI" id="CHEBI:29969"/>
        <dbReference type="ChEBI" id="CHEBI:57856"/>
        <dbReference type="ChEBI" id="CHEBI:59789"/>
        <dbReference type="ChEBI" id="CHEBI:61929"/>
    </reaction>
    <physiologicalReaction direction="left-to-right" evidence="6">
        <dbReference type="Rhea" id="RHEA:10025"/>
    </physiologicalReaction>
</comment>
<dbReference type="InterPro" id="IPR046341">
    <property type="entry name" value="SET_dom_sf"/>
</dbReference>
<evidence type="ECO:0000256" key="6">
    <source>
        <dbReference type="ARBA" id="ARBA00048619"/>
    </source>
</evidence>
<dbReference type="AlphaFoldDB" id="A0A316V4F1"/>
<dbReference type="Pfam" id="PF00856">
    <property type="entry name" value="SET"/>
    <property type="match status" value="1"/>
</dbReference>
<keyword evidence="2" id="KW-0808">Transferase</keyword>
<dbReference type="PANTHER" id="PTHR46402">
    <property type="entry name" value="SET AND MYND DOMAIN-CONTAINING PROTEIN 5"/>
    <property type="match status" value="1"/>
</dbReference>
<evidence type="ECO:0000256" key="2">
    <source>
        <dbReference type="ARBA" id="ARBA00022679"/>
    </source>
</evidence>
<evidence type="ECO:0000256" key="3">
    <source>
        <dbReference type="ARBA" id="ARBA00022691"/>
    </source>
</evidence>